<comment type="caution">
    <text evidence="2">The sequence shown here is derived from an EMBL/GenBank/DDBJ whole genome shotgun (WGS) entry which is preliminary data.</text>
</comment>
<sequence length="108" mass="12159">MSPAKIRPCSYRYRRIEDLSKLTMHELIGSLLAHEQRINHSVIPSTVKAFQSNDNQASKNVWYLDSGYNNHMIVNRDIFEKLDLTLTSQIILGGGSQRSAKGKGTIAI</sequence>
<protein>
    <recommendedName>
        <fullName evidence="1">Retrovirus-related Pol polyprotein from transposon TNT 1-94-like beta-barrel domain-containing protein</fullName>
    </recommendedName>
</protein>
<name>A0AAE1XXZ0_9LAMI</name>
<dbReference type="Proteomes" id="UP001293254">
    <property type="component" value="Unassembled WGS sequence"/>
</dbReference>
<reference evidence="2" key="2">
    <citation type="journal article" date="2024" name="Plant">
        <title>Genomic evolution and insights into agronomic trait innovations of Sesamum species.</title>
        <authorList>
            <person name="Miao H."/>
            <person name="Wang L."/>
            <person name="Qu L."/>
            <person name="Liu H."/>
            <person name="Sun Y."/>
            <person name="Le M."/>
            <person name="Wang Q."/>
            <person name="Wei S."/>
            <person name="Zheng Y."/>
            <person name="Lin W."/>
            <person name="Duan Y."/>
            <person name="Cao H."/>
            <person name="Xiong S."/>
            <person name="Wang X."/>
            <person name="Wei L."/>
            <person name="Li C."/>
            <person name="Ma Q."/>
            <person name="Ju M."/>
            <person name="Zhao R."/>
            <person name="Li G."/>
            <person name="Mu C."/>
            <person name="Tian Q."/>
            <person name="Mei H."/>
            <person name="Zhang T."/>
            <person name="Gao T."/>
            <person name="Zhang H."/>
        </authorList>
    </citation>
    <scope>NUCLEOTIDE SEQUENCE</scope>
    <source>
        <strain evidence="2">3651</strain>
    </source>
</reference>
<evidence type="ECO:0000259" key="1">
    <source>
        <dbReference type="Pfam" id="PF22936"/>
    </source>
</evidence>
<dbReference type="AlphaFoldDB" id="A0AAE1XXZ0"/>
<feature type="domain" description="Retrovirus-related Pol polyprotein from transposon TNT 1-94-like beta-barrel" evidence="1">
    <location>
        <begin position="62"/>
        <end position="108"/>
    </location>
</feature>
<gene>
    <name evidence="2" type="ORF">Salat_2421400</name>
</gene>
<proteinExistence type="predicted"/>
<dbReference type="InterPro" id="IPR054722">
    <property type="entry name" value="PolX-like_BBD"/>
</dbReference>
<dbReference type="EMBL" id="JACGWO010000009">
    <property type="protein sequence ID" value="KAK4420085.1"/>
    <property type="molecule type" value="Genomic_DNA"/>
</dbReference>
<reference evidence="2" key="1">
    <citation type="submission" date="2020-06" db="EMBL/GenBank/DDBJ databases">
        <authorList>
            <person name="Li T."/>
            <person name="Hu X."/>
            <person name="Zhang T."/>
            <person name="Song X."/>
            <person name="Zhang H."/>
            <person name="Dai N."/>
            <person name="Sheng W."/>
            <person name="Hou X."/>
            <person name="Wei L."/>
        </authorList>
    </citation>
    <scope>NUCLEOTIDE SEQUENCE</scope>
    <source>
        <strain evidence="2">3651</strain>
        <tissue evidence="2">Leaf</tissue>
    </source>
</reference>
<organism evidence="2 3">
    <name type="scientific">Sesamum alatum</name>
    <dbReference type="NCBI Taxonomy" id="300844"/>
    <lineage>
        <taxon>Eukaryota</taxon>
        <taxon>Viridiplantae</taxon>
        <taxon>Streptophyta</taxon>
        <taxon>Embryophyta</taxon>
        <taxon>Tracheophyta</taxon>
        <taxon>Spermatophyta</taxon>
        <taxon>Magnoliopsida</taxon>
        <taxon>eudicotyledons</taxon>
        <taxon>Gunneridae</taxon>
        <taxon>Pentapetalae</taxon>
        <taxon>asterids</taxon>
        <taxon>lamiids</taxon>
        <taxon>Lamiales</taxon>
        <taxon>Pedaliaceae</taxon>
        <taxon>Sesamum</taxon>
    </lineage>
</organism>
<accession>A0AAE1XXZ0</accession>
<keyword evidence="3" id="KW-1185">Reference proteome</keyword>
<evidence type="ECO:0000313" key="2">
    <source>
        <dbReference type="EMBL" id="KAK4420085.1"/>
    </source>
</evidence>
<dbReference type="Pfam" id="PF22936">
    <property type="entry name" value="Pol_BBD"/>
    <property type="match status" value="1"/>
</dbReference>
<evidence type="ECO:0000313" key="3">
    <source>
        <dbReference type="Proteomes" id="UP001293254"/>
    </source>
</evidence>